<accession>A0ABT8MCF7</accession>
<protein>
    <submittedName>
        <fullName evidence="1">Uncharacterized protein</fullName>
    </submittedName>
</protein>
<dbReference type="EMBL" id="VCYH01000008">
    <property type="protein sequence ID" value="MDN7025620.1"/>
    <property type="molecule type" value="Genomic_DNA"/>
</dbReference>
<proteinExistence type="predicted"/>
<comment type="caution">
    <text evidence="1">The sequence shown here is derived from an EMBL/GenBank/DDBJ whole genome shotgun (WGS) entry which is preliminary data.</text>
</comment>
<evidence type="ECO:0000313" key="1">
    <source>
        <dbReference type="EMBL" id="MDN7025620.1"/>
    </source>
</evidence>
<reference evidence="1" key="1">
    <citation type="submission" date="2019-05" db="EMBL/GenBank/DDBJ databases">
        <title>Methanoculleus sp. FWC-SCC1, a methanogenic archaeon isolated from deep marine cold seep.</title>
        <authorList>
            <person name="Chen Y.-W."/>
            <person name="Chen S.-C."/>
            <person name="Teng N.-H."/>
            <person name="Lai M.-C."/>
        </authorList>
    </citation>
    <scope>NUCLEOTIDE SEQUENCE</scope>
    <source>
        <strain evidence="1">FWC-SCC1</strain>
    </source>
</reference>
<dbReference type="RefSeq" id="WP_301664782.1">
    <property type="nucleotide sequence ID" value="NZ_VCYH01000008.1"/>
</dbReference>
<keyword evidence="2" id="KW-1185">Reference proteome</keyword>
<gene>
    <name evidence="1" type="ORF">FGU65_12080</name>
</gene>
<sequence>MAYVLETGGQEWRSATMSLLDGAISLVTDPCRPGAVPVQDCPQRRSATLNLLDSLLTPGTVPNTVGSLAVTMLVLPRVPVPFRLGITAAGMASGAVSALLLQR</sequence>
<dbReference type="Proteomes" id="UP001168338">
    <property type="component" value="Unassembled WGS sequence"/>
</dbReference>
<name>A0ABT8MCF7_9EURY</name>
<evidence type="ECO:0000313" key="2">
    <source>
        <dbReference type="Proteomes" id="UP001168338"/>
    </source>
</evidence>
<organism evidence="1 2">
    <name type="scientific">Methanoculleus frigidifontis</name>
    <dbReference type="NCBI Taxonomy" id="2584085"/>
    <lineage>
        <taxon>Archaea</taxon>
        <taxon>Methanobacteriati</taxon>
        <taxon>Methanobacteriota</taxon>
        <taxon>Stenosarchaea group</taxon>
        <taxon>Methanomicrobia</taxon>
        <taxon>Methanomicrobiales</taxon>
        <taxon>Methanomicrobiaceae</taxon>
        <taxon>Methanoculleus</taxon>
    </lineage>
</organism>